<organism evidence="1 2">
    <name type="scientific">Dyella flagellata</name>
    <dbReference type="NCBI Taxonomy" id="1867833"/>
    <lineage>
        <taxon>Bacteria</taxon>
        <taxon>Pseudomonadati</taxon>
        <taxon>Pseudomonadota</taxon>
        <taxon>Gammaproteobacteria</taxon>
        <taxon>Lysobacterales</taxon>
        <taxon>Rhodanobacteraceae</taxon>
        <taxon>Dyella</taxon>
    </lineage>
</organism>
<evidence type="ECO:0000313" key="2">
    <source>
        <dbReference type="Proteomes" id="UP001156627"/>
    </source>
</evidence>
<comment type="caution">
    <text evidence="1">The sequence shown here is derived from an EMBL/GenBank/DDBJ whole genome shotgun (WGS) entry which is preliminary data.</text>
</comment>
<proteinExistence type="predicted"/>
<dbReference type="RefSeq" id="WP_284329834.1">
    <property type="nucleotide sequence ID" value="NZ_BSOA01000001.1"/>
</dbReference>
<reference evidence="2" key="1">
    <citation type="journal article" date="2019" name="Int. J. Syst. Evol. Microbiol.">
        <title>The Global Catalogue of Microorganisms (GCM) 10K type strain sequencing project: providing services to taxonomists for standard genome sequencing and annotation.</title>
        <authorList>
            <consortium name="The Broad Institute Genomics Platform"/>
            <consortium name="The Broad Institute Genome Sequencing Center for Infectious Disease"/>
            <person name="Wu L."/>
            <person name="Ma J."/>
        </authorList>
    </citation>
    <scope>NUCLEOTIDE SEQUENCE [LARGE SCALE GENOMIC DNA]</scope>
    <source>
        <strain evidence="2">NBRC 111981</strain>
    </source>
</reference>
<name>A0ABQ5X5Y3_9GAMM</name>
<evidence type="ECO:0008006" key="3">
    <source>
        <dbReference type="Google" id="ProtNLM"/>
    </source>
</evidence>
<sequence length="265" mass="29140">MKASHPLRHYTFLRVAVATLSMAVLAIPLRAQTSNLNGTVALSSQLVDRGLAITPVTPFLQAATSWTSANGWVLGLSAGTQLRSTGHGSEALAQAGHYWSLADDWRMQAGLVYYTYPGNARGRAFDRAEAGVSWMYRDVLTFGLSAIRLTRGGNHQPRGAADVDFHWPLPAHFSLSAGLGVAQPLSTAIYHGTPTYGTQDDWGYYYGGHYYLYHRQRSSSYYGYGHLGLAWTYEAWRVELDRVATDPSQRGMAAAPWVATISWSF</sequence>
<evidence type="ECO:0000313" key="1">
    <source>
        <dbReference type="EMBL" id="GLQ86453.1"/>
    </source>
</evidence>
<keyword evidence="2" id="KW-1185">Reference proteome</keyword>
<dbReference type="EMBL" id="BSOA01000001">
    <property type="protein sequence ID" value="GLQ86453.1"/>
    <property type="molecule type" value="Genomic_DNA"/>
</dbReference>
<gene>
    <name evidence="1" type="ORF">GCM10007898_00190</name>
</gene>
<accession>A0ABQ5X5Y3</accession>
<dbReference type="Proteomes" id="UP001156627">
    <property type="component" value="Unassembled WGS sequence"/>
</dbReference>
<protein>
    <recommendedName>
        <fullName evidence="3">MltA-interacting protein MipA</fullName>
    </recommendedName>
</protein>